<evidence type="ECO:0000256" key="1">
    <source>
        <dbReference type="SAM" id="MobiDB-lite"/>
    </source>
</evidence>
<feature type="compositionally biased region" description="Basic and acidic residues" evidence="1">
    <location>
        <begin position="1"/>
        <end position="26"/>
    </location>
</feature>
<dbReference type="Proteomes" id="UP000829354">
    <property type="component" value="Chromosome III"/>
</dbReference>
<feature type="compositionally biased region" description="Acidic residues" evidence="1">
    <location>
        <begin position="42"/>
        <end position="53"/>
    </location>
</feature>
<feature type="region of interest" description="Disordered" evidence="1">
    <location>
        <begin position="1"/>
        <end position="111"/>
    </location>
</feature>
<accession>A0AAE9JDA7</accession>
<gene>
    <name evidence="2" type="ORF">L5515_004302</name>
</gene>
<feature type="compositionally biased region" description="Basic and acidic residues" evidence="1">
    <location>
        <begin position="92"/>
        <end position="111"/>
    </location>
</feature>
<protein>
    <submittedName>
        <fullName evidence="2">Uncharacterized protein</fullName>
    </submittedName>
</protein>
<keyword evidence="3" id="KW-1185">Reference proteome</keyword>
<evidence type="ECO:0000313" key="2">
    <source>
        <dbReference type="EMBL" id="UMM23730.1"/>
    </source>
</evidence>
<evidence type="ECO:0000313" key="3">
    <source>
        <dbReference type="Proteomes" id="UP000829354"/>
    </source>
</evidence>
<dbReference type="EMBL" id="CP092622">
    <property type="protein sequence ID" value="UMM23730.1"/>
    <property type="molecule type" value="Genomic_DNA"/>
</dbReference>
<dbReference type="AlphaFoldDB" id="A0AAE9JDA7"/>
<sequence>MEHEEKQKSVPRGDKRRRDPGSEHLGRKGYCRIETQMREELIDSEEEKGEDEEHVITPLGGKKKEKKRGEENLVSDSSDPLDIPQPRKKRRFLESELNDKRLVRMDKTKIT</sequence>
<reference evidence="2 3" key="1">
    <citation type="submission" date="2022-04" db="EMBL/GenBank/DDBJ databases">
        <title>Chromosome-level reference genomes for two strains of Caenorhabditis briggsae: an improved platform for comparative genomics.</title>
        <authorList>
            <person name="Stevens L."/>
            <person name="Andersen E."/>
        </authorList>
    </citation>
    <scope>NUCLEOTIDE SEQUENCE [LARGE SCALE GENOMIC DNA]</scope>
    <source>
        <strain evidence="2">VX34</strain>
        <tissue evidence="2">Whole-organism</tissue>
    </source>
</reference>
<name>A0AAE9JDA7_CAEBR</name>
<organism evidence="2 3">
    <name type="scientific">Caenorhabditis briggsae</name>
    <dbReference type="NCBI Taxonomy" id="6238"/>
    <lineage>
        <taxon>Eukaryota</taxon>
        <taxon>Metazoa</taxon>
        <taxon>Ecdysozoa</taxon>
        <taxon>Nematoda</taxon>
        <taxon>Chromadorea</taxon>
        <taxon>Rhabditida</taxon>
        <taxon>Rhabditina</taxon>
        <taxon>Rhabditomorpha</taxon>
        <taxon>Rhabditoidea</taxon>
        <taxon>Rhabditidae</taxon>
        <taxon>Peloderinae</taxon>
        <taxon>Caenorhabditis</taxon>
    </lineage>
</organism>
<proteinExistence type="predicted"/>